<proteinExistence type="predicted"/>
<evidence type="ECO:0000259" key="3">
    <source>
        <dbReference type="Pfam" id="PF04218"/>
    </source>
</evidence>
<accession>A0A024TYR9</accession>
<dbReference type="InterPro" id="IPR009057">
    <property type="entry name" value="Homeodomain-like_sf"/>
</dbReference>
<dbReference type="InterPro" id="IPR050863">
    <property type="entry name" value="CenT-Element_Derived"/>
</dbReference>
<dbReference type="VEuPathDB" id="FungiDB:H310_08613"/>
<feature type="compositionally biased region" description="Low complexity" evidence="1">
    <location>
        <begin position="584"/>
        <end position="595"/>
    </location>
</feature>
<dbReference type="OrthoDB" id="9909311at2759"/>
<feature type="domain" description="HTH psq-type" evidence="3">
    <location>
        <begin position="48"/>
        <end position="98"/>
    </location>
</feature>
<feature type="region of interest" description="Disordered" evidence="1">
    <location>
        <begin position="579"/>
        <end position="616"/>
    </location>
</feature>
<feature type="region of interest" description="Disordered" evidence="1">
    <location>
        <begin position="253"/>
        <end position="280"/>
    </location>
</feature>
<feature type="domain" description="DDE-1" evidence="2">
    <location>
        <begin position="337"/>
        <end position="480"/>
    </location>
</feature>
<dbReference type="SUPFAM" id="SSF46689">
    <property type="entry name" value="Homeodomain-like"/>
    <property type="match status" value="1"/>
</dbReference>
<dbReference type="AlphaFoldDB" id="A0A024TYR9"/>
<dbReference type="InterPro" id="IPR004875">
    <property type="entry name" value="DDE_SF_endonuclease_dom"/>
</dbReference>
<reference evidence="4" key="1">
    <citation type="submission" date="2013-12" db="EMBL/GenBank/DDBJ databases">
        <title>The Genome Sequence of Aphanomyces invadans NJM9701.</title>
        <authorList>
            <consortium name="The Broad Institute Genomics Platform"/>
            <person name="Russ C."/>
            <person name="Tyler B."/>
            <person name="van West P."/>
            <person name="Dieguez-Uribeondo J."/>
            <person name="Young S.K."/>
            <person name="Zeng Q."/>
            <person name="Gargeya S."/>
            <person name="Fitzgerald M."/>
            <person name="Abouelleil A."/>
            <person name="Alvarado L."/>
            <person name="Chapman S.B."/>
            <person name="Gainer-Dewar J."/>
            <person name="Goldberg J."/>
            <person name="Griggs A."/>
            <person name="Gujja S."/>
            <person name="Hansen M."/>
            <person name="Howarth C."/>
            <person name="Imamovic A."/>
            <person name="Ireland A."/>
            <person name="Larimer J."/>
            <person name="McCowan C."/>
            <person name="Murphy C."/>
            <person name="Pearson M."/>
            <person name="Poon T.W."/>
            <person name="Priest M."/>
            <person name="Roberts A."/>
            <person name="Saif S."/>
            <person name="Shea T."/>
            <person name="Sykes S."/>
            <person name="Wortman J."/>
            <person name="Nusbaum C."/>
            <person name="Birren B."/>
        </authorList>
    </citation>
    <scope>NUCLEOTIDE SEQUENCE [LARGE SCALE GENOMIC DNA]</scope>
    <source>
        <strain evidence="4">NJM9701</strain>
    </source>
</reference>
<evidence type="ECO:0008006" key="5">
    <source>
        <dbReference type="Google" id="ProtNLM"/>
    </source>
</evidence>
<name>A0A024TYR9_9STRA</name>
<feature type="compositionally biased region" description="Acidic residues" evidence="1">
    <location>
        <begin position="31"/>
        <end position="41"/>
    </location>
</feature>
<dbReference type="InterPro" id="IPR007889">
    <property type="entry name" value="HTH_Psq"/>
</dbReference>
<protein>
    <recommendedName>
        <fullName evidence="5">HTH CENPB-type domain-containing protein</fullName>
    </recommendedName>
</protein>
<evidence type="ECO:0000256" key="1">
    <source>
        <dbReference type="SAM" id="MobiDB-lite"/>
    </source>
</evidence>
<feature type="compositionally biased region" description="Basic and acidic residues" evidence="1">
    <location>
        <begin position="267"/>
        <end position="276"/>
    </location>
</feature>
<dbReference type="PANTHER" id="PTHR19303:SF73">
    <property type="entry name" value="PROTEIN PDC2"/>
    <property type="match status" value="1"/>
</dbReference>
<gene>
    <name evidence="4" type="ORF">H310_08613</name>
</gene>
<evidence type="ECO:0000313" key="4">
    <source>
        <dbReference type="EMBL" id="ETV98472.1"/>
    </source>
</evidence>
<dbReference type="GO" id="GO:0003677">
    <property type="term" value="F:DNA binding"/>
    <property type="evidence" value="ECO:0007669"/>
    <property type="project" value="InterPro"/>
</dbReference>
<dbReference type="RefSeq" id="XP_008872669.1">
    <property type="nucleotide sequence ID" value="XM_008874447.1"/>
</dbReference>
<dbReference type="Pfam" id="PF04218">
    <property type="entry name" value="CENP-B_N"/>
    <property type="match status" value="1"/>
</dbReference>
<feature type="region of interest" description="Disordered" evidence="1">
    <location>
        <begin position="661"/>
        <end position="680"/>
    </location>
</feature>
<dbReference type="PANTHER" id="PTHR19303">
    <property type="entry name" value="TRANSPOSON"/>
    <property type="match status" value="1"/>
</dbReference>
<organism evidence="4">
    <name type="scientific">Aphanomyces invadans</name>
    <dbReference type="NCBI Taxonomy" id="157072"/>
    <lineage>
        <taxon>Eukaryota</taxon>
        <taxon>Sar</taxon>
        <taxon>Stramenopiles</taxon>
        <taxon>Oomycota</taxon>
        <taxon>Saprolegniomycetes</taxon>
        <taxon>Saprolegniales</taxon>
        <taxon>Verrucalvaceae</taxon>
        <taxon>Aphanomyces</taxon>
    </lineage>
</organism>
<dbReference type="GeneID" id="20085663"/>
<feature type="compositionally biased region" description="Gly residues" evidence="1">
    <location>
        <begin position="601"/>
        <end position="611"/>
    </location>
</feature>
<feature type="region of interest" description="Disordered" evidence="1">
    <location>
        <begin position="29"/>
        <end position="48"/>
    </location>
</feature>
<evidence type="ECO:0000259" key="2">
    <source>
        <dbReference type="Pfam" id="PF03184"/>
    </source>
</evidence>
<dbReference type="Gene3D" id="1.10.10.60">
    <property type="entry name" value="Homeodomain-like"/>
    <property type="match status" value="2"/>
</dbReference>
<dbReference type="Pfam" id="PF03184">
    <property type="entry name" value="DDE_1"/>
    <property type="match status" value="1"/>
</dbReference>
<dbReference type="GO" id="GO:0005634">
    <property type="term" value="C:nucleus"/>
    <property type="evidence" value="ECO:0007669"/>
    <property type="project" value="TreeGrafter"/>
</dbReference>
<dbReference type="EMBL" id="KI913969">
    <property type="protein sequence ID" value="ETV98472.1"/>
    <property type="molecule type" value="Genomic_DNA"/>
</dbReference>
<feature type="compositionally biased region" description="Low complexity" evidence="1">
    <location>
        <begin position="661"/>
        <end position="672"/>
    </location>
</feature>
<dbReference type="eggNOG" id="KOG3105">
    <property type="taxonomic scope" value="Eukaryota"/>
</dbReference>
<sequence>MEMEDDSLLMLPPAEDAPVTDMLHGNTMGNEYDDNVADEDVTSTKGTRKRERLTLGQKRQVVDLAASNQFTHRELAEKFQVGRTTITNICKNTELIRHETDSADMVKKKRKTTKCSYDLKVLDEALHKWRMETKVSNPETKLTGAALQGKAMQLAQMMLSDPYARLPDKVHVALSKFSASNGWLDGYRTRFGSFTTRATTATSTDHGQPHHAPFSASIKTVDFQTRQRELHHMLENVDPQDIWTGTEFAIASKPPPPQHGSTATHPVDGHGADHTDAGGTSGGSRLTIGLFVNAAGESFDLQVIGTDRNSAATNGGSPPPMLCTMANLDLRRRYRILYDVTKSGYQVAHTFMHVLKQLNAVAKARKRTFHVLLDSAIPHVKAAMLLDSLGDQRTFFHFESLRLVFLPPNFHLATCHPCHLGLISSFKARFRYEEIDALFARCRDLASLMDPQLQWTFKNVLHWLSVALHSLRPPEIVAAWVASGLLPSSTVATSLSRFSHVASPSTALQDLQRLLADIAHQMPPFLPWVGLQEPNAQLWIDLDGKASVVDAGVDDAQIVRSVLLKHGYLELRPGNLDEAVEGGASSSSSLTSAATNHGTSSGNGPGHGSVNGGLLPVEVSPTKEQVWHAIDLLKRHVRVTPGLDLHGVDAVVALNALKTPTANNATSTSNTSFQHHLHHA</sequence>